<feature type="compositionally biased region" description="Low complexity" evidence="1">
    <location>
        <begin position="197"/>
        <end position="213"/>
    </location>
</feature>
<protein>
    <submittedName>
        <fullName evidence="3 5">Uncharacterized protein</fullName>
    </submittedName>
</protein>
<dbReference type="HOGENOM" id="CLU_845504_0_0_1"/>
<sequence>MKGFVPLSFVLSITYIGLAVGEEQLKSDHPKHSYNTANSIGSTAKPDLFFGKYQPEPALFQQRYQARPQQLQQAVPYNHQPDGGPFQQLRKPFGMGQQQTPIAMVIIAQPAYIPASMLQQGNVAQQLLQYFQGGNSQLKYQYVPANHQPFYQSEQPPQQFGHYQQPQAEEPDYSPVAQAQTSQFYPHEALPSPQALVSQQPHQLSQSQNNQLSQVHPQAIDFQPQRLQQLDEPPQQDGAGPDFSQLAQQAAQHFISSGGLNSGGRTAPAIITGLEHFSPEQQEKIKKQLSAHFGSPLKPLSLEGQEAVNRQQEQEKRQRAQTFVPSIQVKDGEITQSKM</sequence>
<organism evidence="3">
    <name type="scientific">Dendroctonus ponderosae</name>
    <name type="common">Mountain pine beetle</name>
    <dbReference type="NCBI Taxonomy" id="77166"/>
    <lineage>
        <taxon>Eukaryota</taxon>
        <taxon>Metazoa</taxon>
        <taxon>Ecdysozoa</taxon>
        <taxon>Arthropoda</taxon>
        <taxon>Hexapoda</taxon>
        <taxon>Insecta</taxon>
        <taxon>Pterygota</taxon>
        <taxon>Neoptera</taxon>
        <taxon>Endopterygota</taxon>
        <taxon>Coleoptera</taxon>
        <taxon>Polyphaga</taxon>
        <taxon>Cucujiformia</taxon>
        <taxon>Curculionidae</taxon>
        <taxon>Scolytinae</taxon>
        <taxon>Dendroctonus</taxon>
    </lineage>
</organism>
<dbReference type="AlphaFoldDB" id="N6T2U8"/>
<dbReference type="OrthoDB" id="6749075at2759"/>
<feature type="chain" id="PRO_5010971691" evidence="2">
    <location>
        <begin position="22"/>
        <end position="339"/>
    </location>
</feature>
<feature type="compositionally biased region" description="Polar residues" evidence="1">
    <location>
        <begin position="149"/>
        <end position="167"/>
    </location>
</feature>
<evidence type="ECO:0000313" key="7">
    <source>
        <dbReference type="Proteomes" id="UP000030742"/>
    </source>
</evidence>
<dbReference type="Proteomes" id="UP000030742">
    <property type="component" value="Unassembled WGS sequence"/>
</dbReference>
<evidence type="ECO:0000313" key="4">
    <source>
        <dbReference type="EMBL" id="ERL88160.1"/>
    </source>
</evidence>
<name>N6T2U8_DENPD</name>
<reference evidence="6 7" key="1">
    <citation type="journal article" date="2013" name="Genome Biol.">
        <title>Draft genome of the mountain pine beetle, Dendroctonus ponderosae Hopkins, a major forest pest.</title>
        <authorList>
            <person name="Keeling C.I."/>
            <person name="Yuen M.M."/>
            <person name="Liao N.Y."/>
            <person name="Docking T.R."/>
            <person name="Chan S.K."/>
            <person name="Taylor G.A."/>
            <person name="Palmquist D.L."/>
            <person name="Jackman S.D."/>
            <person name="Nguyen A."/>
            <person name="Li M."/>
            <person name="Henderson H."/>
            <person name="Janes J.K."/>
            <person name="Zhao Y."/>
            <person name="Pandoh P."/>
            <person name="Moore R."/>
            <person name="Sperling F.A."/>
            <person name="Huber D.P."/>
            <person name="Birol I."/>
            <person name="Jones S.J."/>
            <person name="Bohlmann J."/>
        </authorList>
    </citation>
    <scope>NUCLEOTIDE SEQUENCE</scope>
</reference>
<dbReference type="EnsemblMetazoa" id="XM_019909210.1">
    <property type="protein sequence ID" value="XP_019764769.1"/>
    <property type="gene ID" value="LOC109540756"/>
</dbReference>
<feature type="non-terminal residue" evidence="3">
    <location>
        <position position="1"/>
    </location>
</feature>
<feature type="region of interest" description="Disordered" evidence="1">
    <location>
        <begin position="149"/>
        <end position="177"/>
    </location>
</feature>
<accession>N6T2U8</accession>
<feature type="signal peptide" evidence="2">
    <location>
        <begin position="1"/>
        <end position="21"/>
    </location>
</feature>
<evidence type="ECO:0000313" key="5">
    <source>
        <dbReference type="EnsemblMetazoa" id="XP_019764769.1"/>
    </source>
</evidence>
<keyword evidence="6" id="KW-1185">Reference proteome</keyword>
<dbReference type="Proteomes" id="UP000019118">
    <property type="component" value="Unassembled WGS sequence"/>
</dbReference>
<reference evidence="5" key="2">
    <citation type="submission" date="2024-08" db="UniProtKB">
        <authorList>
            <consortium name="EnsemblMetazoa"/>
        </authorList>
    </citation>
    <scope>IDENTIFICATION</scope>
</reference>
<dbReference type="OMA" id="HSYNTAN"/>
<dbReference type="KEGG" id="dpa:109540756"/>
<evidence type="ECO:0000313" key="6">
    <source>
        <dbReference type="Proteomes" id="UP000019118"/>
    </source>
</evidence>
<dbReference type="EMBL" id="KB741064">
    <property type="protein sequence ID" value="ENN74444.1"/>
    <property type="molecule type" value="Genomic_DNA"/>
</dbReference>
<evidence type="ECO:0000256" key="1">
    <source>
        <dbReference type="SAM" id="MobiDB-lite"/>
    </source>
</evidence>
<dbReference type="EMBL" id="KB632031">
    <property type="protein sequence ID" value="ERL88160.1"/>
    <property type="molecule type" value="Genomic_DNA"/>
</dbReference>
<evidence type="ECO:0000256" key="2">
    <source>
        <dbReference type="SAM" id="SignalP"/>
    </source>
</evidence>
<gene>
    <name evidence="5" type="primary">109540756</name>
    <name evidence="4" type="ORF">D910_05548</name>
    <name evidence="3" type="ORF">YQE_08979</name>
</gene>
<proteinExistence type="predicted"/>
<feature type="region of interest" description="Disordered" evidence="1">
    <location>
        <begin position="193"/>
        <end position="213"/>
    </location>
</feature>
<keyword evidence="2" id="KW-0732">Signal</keyword>
<evidence type="ECO:0000313" key="3">
    <source>
        <dbReference type="EMBL" id="ENN74444.1"/>
    </source>
</evidence>